<evidence type="ECO:0000256" key="1">
    <source>
        <dbReference type="SAM" id="MobiDB-lite"/>
    </source>
</evidence>
<proteinExistence type="predicted"/>
<protein>
    <submittedName>
        <fullName evidence="2">Uncharacterized protein</fullName>
    </submittedName>
</protein>
<evidence type="ECO:0000313" key="3">
    <source>
        <dbReference type="Proteomes" id="UP000053392"/>
    </source>
</evidence>
<feature type="region of interest" description="Disordered" evidence="1">
    <location>
        <begin position="1"/>
        <end position="22"/>
    </location>
</feature>
<dbReference type="AlphaFoldDB" id="A0A0D0SWT8"/>
<reference evidence="2 3" key="1">
    <citation type="submission" date="2015-01" db="EMBL/GenBank/DDBJ databases">
        <title>The Genome Sequence of Cryptococcus gattii Ram5.</title>
        <authorList>
            <consortium name="The Broad Institute Genomics Platform"/>
            <person name="Cuomo C."/>
            <person name="Litvintseva A."/>
            <person name="Chen Y."/>
            <person name="Heitman J."/>
            <person name="Sun S."/>
            <person name="Springer D."/>
            <person name="Dromer F."/>
            <person name="Young S."/>
            <person name="Zeng Q."/>
            <person name="Gargeya S."/>
            <person name="Abouelleil A."/>
            <person name="Alvarado L."/>
            <person name="Chapman S.B."/>
            <person name="Gainer-Dewar J."/>
            <person name="Goldberg J."/>
            <person name="Griggs A."/>
            <person name="Gujja S."/>
            <person name="Hansen M."/>
            <person name="Howarth C."/>
            <person name="Imamovic A."/>
            <person name="Larimer J."/>
            <person name="Murphy C."/>
            <person name="Naylor J."/>
            <person name="Pearson M."/>
            <person name="Priest M."/>
            <person name="Roberts A."/>
            <person name="Saif S."/>
            <person name="Shea T."/>
            <person name="Sykes S."/>
            <person name="Wortman J."/>
            <person name="Nusbaum C."/>
            <person name="Birren B."/>
        </authorList>
    </citation>
    <scope>NUCLEOTIDE SEQUENCE [LARGE SCALE GENOMIC DNA]</scope>
    <source>
        <strain evidence="2 3">Ram5</strain>
    </source>
</reference>
<dbReference type="Proteomes" id="UP000053392">
    <property type="component" value="Unassembled WGS sequence"/>
</dbReference>
<gene>
    <name evidence="2" type="ORF">I313_06355</name>
</gene>
<dbReference type="HOGENOM" id="CLU_2158248_0_0_1"/>
<accession>A0A0D0SWT8</accession>
<keyword evidence="3" id="KW-1185">Reference proteome</keyword>
<name>A0A0D0SWT8_9TREE</name>
<sequence>MPCGWTTRGRAPQSSTSSSFAQQTKMLRNTSNSLLFFPSPESKTSCRPIRPPKPSASLKDFSRPKSPNLFTVPLLFPELSQLRKFSIRPLFPHLLPKKCWMLSGEICVSTG</sequence>
<organism evidence="2 3">
    <name type="scientific">Cryptococcus deuterogattii Ram5</name>
    <dbReference type="NCBI Taxonomy" id="1296110"/>
    <lineage>
        <taxon>Eukaryota</taxon>
        <taxon>Fungi</taxon>
        <taxon>Dikarya</taxon>
        <taxon>Basidiomycota</taxon>
        <taxon>Agaricomycotina</taxon>
        <taxon>Tremellomycetes</taxon>
        <taxon>Tremellales</taxon>
        <taxon>Cryptococcaceae</taxon>
        <taxon>Cryptococcus</taxon>
        <taxon>Cryptococcus gattii species complex</taxon>
    </lineage>
</organism>
<feature type="region of interest" description="Disordered" evidence="1">
    <location>
        <begin position="36"/>
        <end position="62"/>
    </location>
</feature>
<dbReference type="EMBL" id="KN847914">
    <property type="protein sequence ID" value="KIR37632.1"/>
    <property type="molecule type" value="Genomic_DNA"/>
</dbReference>
<evidence type="ECO:0000313" key="2">
    <source>
        <dbReference type="EMBL" id="KIR37632.1"/>
    </source>
</evidence>